<keyword evidence="2" id="KW-1185">Reference proteome</keyword>
<dbReference type="HOGENOM" id="CLU_2482311_0_0_6"/>
<reference evidence="1 2" key="1">
    <citation type="journal article" date="2014" name="ISME J.">
        <title>Ecophysiology of Thioploca ingrica as revealed by the complete genome sequence supplemented with proteomic evidence.</title>
        <authorList>
            <person name="Kojima H."/>
            <person name="Ogura Y."/>
            <person name="Yamamoto N."/>
            <person name="Togashi T."/>
            <person name="Mori H."/>
            <person name="Watanabe T."/>
            <person name="Nemoto F."/>
            <person name="Kurokawa K."/>
            <person name="Hayashi T."/>
            <person name="Fukui M."/>
        </authorList>
    </citation>
    <scope>NUCLEOTIDE SEQUENCE [LARGE SCALE GENOMIC DNA]</scope>
</reference>
<dbReference type="AlphaFoldDB" id="A0A090AMU2"/>
<sequence>MDEDEKEKEKTMLLKEQLQQQIDTLSISDLLLLQQVITLLTQDKPPAATLFNPLPVRQALSRCYGNLSDDILQQRQDRICFRYECDS</sequence>
<proteinExistence type="predicted"/>
<evidence type="ECO:0000313" key="2">
    <source>
        <dbReference type="Proteomes" id="UP000031623"/>
    </source>
</evidence>
<dbReference type="EMBL" id="AP014633">
    <property type="protein sequence ID" value="BAP57312.1"/>
    <property type="molecule type" value="Genomic_DNA"/>
</dbReference>
<name>A0A090AMU2_9GAMM</name>
<accession>A0A090AMU2</accession>
<evidence type="ECO:0000313" key="1">
    <source>
        <dbReference type="EMBL" id="BAP57312.1"/>
    </source>
</evidence>
<gene>
    <name evidence="1" type="ORF">THII_3015</name>
</gene>
<protein>
    <submittedName>
        <fullName evidence="1">Uncharacterized protein</fullName>
    </submittedName>
</protein>
<dbReference type="Proteomes" id="UP000031623">
    <property type="component" value="Chromosome"/>
</dbReference>
<organism evidence="1 2">
    <name type="scientific">Thioploca ingrica</name>
    <dbReference type="NCBI Taxonomy" id="40754"/>
    <lineage>
        <taxon>Bacteria</taxon>
        <taxon>Pseudomonadati</taxon>
        <taxon>Pseudomonadota</taxon>
        <taxon>Gammaproteobacteria</taxon>
        <taxon>Thiotrichales</taxon>
        <taxon>Thiotrichaceae</taxon>
        <taxon>Thioploca</taxon>
    </lineage>
</organism>
<dbReference type="KEGG" id="tig:THII_3015"/>